<comment type="caution">
    <text evidence="6">The sequence shown here is derived from an EMBL/GenBank/DDBJ whole genome shotgun (WGS) entry which is preliminary data.</text>
</comment>
<dbReference type="PANTHER" id="PTHR34835:SF60">
    <property type="entry name" value="OS10G0490300 PROTEIN"/>
    <property type="match status" value="1"/>
</dbReference>
<dbReference type="GO" id="GO:0008234">
    <property type="term" value="F:cysteine-type peptidase activity"/>
    <property type="evidence" value="ECO:0007669"/>
    <property type="project" value="InterPro"/>
</dbReference>
<name>A0A921QQP7_SORBI</name>
<evidence type="ECO:0000313" key="6">
    <source>
        <dbReference type="EMBL" id="KAG0526279.1"/>
    </source>
</evidence>
<dbReference type="PANTHER" id="PTHR34835">
    <property type="entry name" value="OS07G0283600 PROTEIN-RELATED"/>
    <property type="match status" value="1"/>
</dbReference>
<organism evidence="6 7">
    <name type="scientific">Sorghum bicolor</name>
    <name type="common">Sorghum</name>
    <name type="synonym">Sorghum vulgare</name>
    <dbReference type="NCBI Taxonomy" id="4558"/>
    <lineage>
        <taxon>Eukaryota</taxon>
        <taxon>Viridiplantae</taxon>
        <taxon>Streptophyta</taxon>
        <taxon>Embryophyta</taxon>
        <taxon>Tracheophyta</taxon>
        <taxon>Spermatophyta</taxon>
        <taxon>Magnoliopsida</taxon>
        <taxon>Liliopsida</taxon>
        <taxon>Poales</taxon>
        <taxon>Poaceae</taxon>
        <taxon>PACMAD clade</taxon>
        <taxon>Panicoideae</taxon>
        <taxon>Andropogonodae</taxon>
        <taxon>Andropogoneae</taxon>
        <taxon>Sorghinae</taxon>
        <taxon>Sorghum</taxon>
    </lineage>
</organism>
<evidence type="ECO:0000256" key="4">
    <source>
        <dbReference type="SAM" id="MobiDB-lite"/>
    </source>
</evidence>
<comment type="similarity">
    <text evidence="1">Belongs to the peptidase C48 family.</text>
</comment>
<gene>
    <name evidence="6" type="ORF">BDA96_06G132400</name>
</gene>
<dbReference type="GO" id="GO:0006508">
    <property type="term" value="P:proteolysis"/>
    <property type="evidence" value="ECO:0007669"/>
    <property type="project" value="UniProtKB-KW"/>
</dbReference>
<evidence type="ECO:0000259" key="5">
    <source>
        <dbReference type="Pfam" id="PF02902"/>
    </source>
</evidence>
<dbReference type="Proteomes" id="UP000807115">
    <property type="component" value="Chromosome 6"/>
</dbReference>
<dbReference type="InterPro" id="IPR038765">
    <property type="entry name" value="Papain-like_cys_pep_sf"/>
</dbReference>
<feature type="region of interest" description="Disordered" evidence="4">
    <location>
        <begin position="447"/>
        <end position="480"/>
    </location>
</feature>
<evidence type="ECO:0000256" key="1">
    <source>
        <dbReference type="ARBA" id="ARBA00005234"/>
    </source>
</evidence>
<sequence length="767" mass="86775">MRRKLSLAMQAQSKKKRSSSRSSEAFTRQSISKFAAVVSSMSEDHKAVVRRYGFGSLLLFDKCFVPKKFSKWLASLVESKSGDLIVQGKVISLTAQSVNHVLGIPVGGTPFPSDYSAGKDYVLSKIGKTTLPQVSFFVDKLKAADLNDEELLVCFLVVALHSPRYLGVFEDIEHISSYDWSGFVLRWLLDGVKNFNKGNKASEKHCGTLAGCMFYLAVVYLDHVDFSHRRLPDTFPRIDVWKQNMIRDFSDLDLRSGSVYGMRPLLDFEKTCYHKAMSVDPESIREEFDDVDFLSKLEQACGCEVPDSLKSSVLNVVEEHCKSCISPIPVDLVSLGALPDDLKKLFSKLMNHVYSFKQKSQELIVKVLKEFADYESSSNRNSPSPELRSMSENMNVVPEMIDPEISSPEVTVVGSLSLSQKLKSMGKKSDALYNSKLHSPKSAFKSLSKTRGYPCPSPNSFGGSSSKSDFKLSDSSTGGKVPIHGPRRAVFPSRIMSDEFDIVRVTFEVNKSQIMNYKAICNLAMSRDSGEDAIMSGGVRCTFWSLGESLKPGGVVNNFVMAAWCYHLYSQPCGHPDVSKCHFSFSNIGDQLLKDVDSANEDILRRAFTRSSKTRPLHRSDLLFFPCFYEEHWFVFVVDIKDQSFVFLDSYYVLQSEFQVEVRDRLIPNFKFWWEKLVMLDMGFEMYKLLYPFVPRQPAQNISDSGVYVMMFLEYWKSPRSSLFTLFKESDIPNLRIKIANELLFSPKNSGRKNLVIGYKFVIFANS</sequence>
<keyword evidence="2" id="KW-0645">Protease</keyword>
<feature type="domain" description="Ubiquitin-like protease family profile" evidence="5">
    <location>
        <begin position="605"/>
        <end position="741"/>
    </location>
</feature>
<reference evidence="6" key="2">
    <citation type="submission" date="2020-10" db="EMBL/GenBank/DDBJ databases">
        <authorList>
            <person name="Cooper E.A."/>
            <person name="Brenton Z.W."/>
            <person name="Flinn B.S."/>
            <person name="Jenkins J."/>
            <person name="Shu S."/>
            <person name="Flowers D."/>
            <person name="Luo F."/>
            <person name="Wang Y."/>
            <person name="Xia P."/>
            <person name="Barry K."/>
            <person name="Daum C."/>
            <person name="Lipzen A."/>
            <person name="Yoshinaga Y."/>
            <person name="Schmutz J."/>
            <person name="Saski C."/>
            <person name="Vermerris W."/>
            <person name="Kresovich S."/>
        </authorList>
    </citation>
    <scope>NUCLEOTIDE SEQUENCE</scope>
</reference>
<reference evidence="6" key="1">
    <citation type="journal article" date="2019" name="BMC Genomics">
        <title>A new reference genome for Sorghum bicolor reveals high levels of sequence similarity between sweet and grain genotypes: implications for the genetics of sugar metabolism.</title>
        <authorList>
            <person name="Cooper E.A."/>
            <person name="Brenton Z.W."/>
            <person name="Flinn B.S."/>
            <person name="Jenkins J."/>
            <person name="Shu S."/>
            <person name="Flowers D."/>
            <person name="Luo F."/>
            <person name="Wang Y."/>
            <person name="Xia P."/>
            <person name="Barry K."/>
            <person name="Daum C."/>
            <person name="Lipzen A."/>
            <person name="Yoshinaga Y."/>
            <person name="Schmutz J."/>
            <person name="Saski C."/>
            <person name="Vermerris W."/>
            <person name="Kresovich S."/>
        </authorList>
    </citation>
    <scope>NUCLEOTIDE SEQUENCE</scope>
</reference>
<evidence type="ECO:0000256" key="2">
    <source>
        <dbReference type="ARBA" id="ARBA00022670"/>
    </source>
</evidence>
<dbReference type="Pfam" id="PF02902">
    <property type="entry name" value="Peptidase_C48"/>
    <property type="match status" value="1"/>
</dbReference>
<dbReference type="SUPFAM" id="SSF54001">
    <property type="entry name" value="Cysteine proteinases"/>
    <property type="match status" value="1"/>
</dbReference>
<dbReference type="AlphaFoldDB" id="A0A921QQP7"/>
<dbReference type="Gene3D" id="3.40.395.10">
    <property type="entry name" value="Adenoviral Proteinase, Chain A"/>
    <property type="match status" value="1"/>
</dbReference>
<keyword evidence="3" id="KW-0378">Hydrolase</keyword>
<evidence type="ECO:0000313" key="7">
    <source>
        <dbReference type="Proteomes" id="UP000807115"/>
    </source>
</evidence>
<dbReference type="InterPro" id="IPR003653">
    <property type="entry name" value="Peptidase_C48_C"/>
</dbReference>
<feature type="compositionally biased region" description="Low complexity" evidence="4">
    <location>
        <begin position="458"/>
        <end position="467"/>
    </location>
</feature>
<dbReference type="EMBL" id="CM027685">
    <property type="protein sequence ID" value="KAG0526279.1"/>
    <property type="molecule type" value="Genomic_DNA"/>
</dbReference>
<proteinExistence type="inferred from homology"/>
<evidence type="ECO:0000256" key="3">
    <source>
        <dbReference type="ARBA" id="ARBA00022801"/>
    </source>
</evidence>
<accession>A0A921QQP7</accession>
<protein>
    <recommendedName>
        <fullName evidence="5">Ubiquitin-like protease family profile domain-containing protein</fullName>
    </recommendedName>
</protein>